<evidence type="ECO:0000313" key="2">
    <source>
        <dbReference type="Proteomes" id="UP001054811"/>
    </source>
</evidence>
<protein>
    <submittedName>
        <fullName evidence="1">Uncharacterized protein</fullName>
    </submittedName>
</protein>
<dbReference type="EMBL" id="CP091139">
    <property type="protein sequence ID" value="UUT36230.1"/>
    <property type="molecule type" value="Genomic_DNA"/>
</dbReference>
<name>A0ABY5NM10_9MICO</name>
<gene>
    <name evidence="1" type="ORF">L2X98_24795</name>
</gene>
<dbReference type="RefSeq" id="WP_259612879.1">
    <property type="nucleotide sequence ID" value="NZ_CP091139.2"/>
</dbReference>
<accession>A0ABY5NM10</accession>
<proteinExistence type="predicted"/>
<sequence>MKITRSDTSSANCISWVQTIIVIPSSASRRIVLSTSTLSSGSREAVGSSKSMS</sequence>
<keyword evidence="2" id="KW-1185">Reference proteome</keyword>
<evidence type="ECO:0000313" key="1">
    <source>
        <dbReference type="EMBL" id="UUT36230.1"/>
    </source>
</evidence>
<organism evidence="1 2">
    <name type="scientific">Microbacterium elymi</name>
    <dbReference type="NCBI Taxonomy" id="2909587"/>
    <lineage>
        <taxon>Bacteria</taxon>
        <taxon>Bacillati</taxon>
        <taxon>Actinomycetota</taxon>
        <taxon>Actinomycetes</taxon>
        <taxon>Micrococcales</taxon>
        <taxon>Microbacteriaceae</taxon>
        <taxon>Microbacterium</taxon>
    </lineage>
</organism>
<reference evidence="1" key="1">
    <citation type="submission" date="2022-01" db="EMBL/GenBank/DDBJ databases">
        <title>Microbacterium eymi and Microbacterium rhizovicinus sp. nov., isolated from the rhizospheric soil of Elymus tsukushiensis, a plant native to the Dokdo Islands, Republic of Korea.</title>
        <authorList>
            <person name="Hwang Y.J."/>
        </authorList>
    </citation>
    <scope>NUCLEOTIDE SEQUENCE</scope>
    <source>
        <strain evidence="1">KUDC0405</strain>
    </source>
</reference>
<dbReference type="Proteomes" id="UP001054811">
    <property type="component" value="Chromosome"/>
</dbReference>